<dbReference type="Proteomes" id="UP000004728">
    <property type="component" value="Unassembled WGS sequence"/>
</dbReference>
<reference evidence="2 3" key="1">
    <citation type="journal article" date="2012" name="J. Bacteriol.">
        <title>Draft Genome Sequence of Novosphingobium nitrogenifigens Y88T.</title>
        <authorList>
            <person name="Strabala T.J."/>
            <person name="Macdonald L."/>
            <person name="Liu V."/>
            <person name="Smit A.M."/>
        </authorList>
    </citation>
    <scope>NUCLEOTIDE SEQUENCE [LARGE SCALE GENOMIC DNA]</scope>
    <source>
        <strain evidence="2 3">DSM 19370</strain>
    </source>
</reference>
<protein>
    <submittedName>
        <fullName evidence="2">Tetratricopeptide repeat protein</fullName>
    </submittedName>
</protein>
<feature type="signal peptide" evidence="1">
    <location>
        <begin position="1"/>
        <end position="23"/>
    </location>
</feature>
<keyword evidence="3" id="KW-1185">Reference proteome</keyword>
<accession>F1ZBV8</accession>
<feature type="chain" id="PRO_5003277720" evidence="1">
    <location>
        <begin position="24"/>
        <end position="196"/>
    </location>
</feature>
<evidence type="ECO:0000313" key="3">
    <source>
        <dbReference type="Proteomes" id="UP000004728"/>
    </source>
</evidence>
<dbReference type="RefSeq" id="WP_008070568.1">
    <property type="nucleotide sequence ID" value="NZ_AQWK01000007.1"/>
</dbReference>
<dbReference type="STRING" id="983920.Y88_3296"/>
<proteinExistence type="predicted"/>
<organism evidence="2 3">
    <name type="scientific">Novosphingobium nitrogenifigens DSM 19370</name>
    <dbReference type="NCBI Taxonomy" id="983920"/>
    <lineage>
        <taxon>Bacteria</taxon>
        <taxon>Pseudomonadati</taxon>
        <taxon>Pseudomonadota</taxon>
        <taxon>Alphaproteobacteria</taxon>
        <taxon>Sphingomonadales</taxon>
        <taxon>Sphingomonadaceae</taxon>
        <taxon>Novosphingobium</taxon>
    </lineage>
</organism>
<keyword evidence="1" id="KW-0732">Signal</keyword>
<evidence type="ECO:0000313" key="2">
    <source>
        <dbReference type="EMBL" id="EGD57966.1"/>
    </source>
</evidence>
<dbReference type="HOGENOM" id="CLU_118592_0_0_5"/>
<dbReference type="InParanoid" id="F1ZBV8"/>
<name>F1ZBV8_9SPHN</name>
<dbReference type="OrthoDB" id="8902597at2"/>
<dbReference type="AlphaFoldDB" id="F1ZBV8"/>
<evidence type="ECO:0000256" key="1">
    <source>
        <dbReference type="SAM" id="SignalP"/>
    </source>
</evidence>
<gene>
    <name evidence="2" type="ORF">Y88_3296</name>
</gene>
<dbReference type="EMBL" id="AEWJ01000051">
    <property type="protein sequence ID" value="EGD57966.1"/>
    <property type="molecule type" value="Genomic_DNA"/>
</dbReference>
<comment type="caution">
    <text evidence="2">The sequence shown here is derived from an EMBL/GenBank/DDBJ whole genome shotgun (WGS) entry which is preliminary data.</text>
</comment>
<sequence length="196" mass="22079">MTVFRRTTAVAALLLLGALPARAETTALPSTLADSASAMIDPKAPCAGPDYRQLDFWIGDWRVLDGKSGKTVAHDRIRAIHGHCVIREDLRFTGALYRRPGTPFALAGLSINRFDGQQWLQMWADNQWGAILFKGARRADGAFQFDTVIPSRGRDVRLVWHTEPDGLRMEQYGAKAGSGVWERYEDLVYRRERPHR</sequence>
<dbReference type="eggNOG" id="COG0457">
    <property type="taxonomic scope" value="Bacteria"/>
</dbReference>